<dbReference type="Proteomes" id="UP001530400">
    <property type="component" value="Unassembled WGS sequence"/>
</dbReference>
<dbReference type="PANTHER" id="PTHR21043:SF0">
    <property type="entry name" value="MITOCHONDRIAL ASSEMBLY OF RIBOSOMAL LARGE SUBUNIT PROTEIN 1"/>
    <property type="match status" value="1"/>
</dbReference>
<dbReference type="Gene3D" id="3.30.460.10">
    <property type="entry name" value="Beta Polymerase, domain 2"/>
    <property type="match status" value="1"/>
</dbReference>
<dbReference type="InterPro" id="IPR043519">
    <property type="entry name" value="NT_sf"/>
</dbReference>
<reference evidence="3 4" key="1">
    <citation type="submission" date="2024-10" db="EMBL/GenBank/DDBJ databases">
        <title>Updated reference genomes for cyclostephanoid diatoms.</title>
        <authorList>
            <person name="Roberts W.R."/>
            <person name="Alverson A.J."/>
        </authorList>
    </citation>
    <scope>NUCLEOTIDE SEQUENCE [LARGE SCALE GENOMIC DNA]</scope>
    <source>
        <strain evidence="3 4">AJA010-31</strain>
    </source>
</reference>
<dbReference type="InterPro" id="IPR004394">
    <property type="entry name" value="Iojap/RsfS/C7orf30"/>
</dbReference>
<name>A0ABD3QT12_9STRA</name>
<feature type="region of interest" description="Disordered" evidence="2">
    <location>
        <begin position="337"/>
        <end position="360"/>
    </location>
</feature>
<gene>
    <name evidence="3" type="ORF">ACHAWO_012877</name>
</gene>
<protein>
    <submittedName>
        <fullName evidence="3">Uncharacterized protein</fullName>
    </submittedName>
</protein>
<comment type="similarity">
    <text evidence="1">Belongs to the Iojap/RsfS family.</text>
</comment>
<dbReference type="EMBL" id="JALLPJ020000067">
    <property type="protein sequence ID" value="KAL3803562.1"/>
    <property type="molecule type" value="Genomic_DNA"/>
</dbReference>
<proteinExistence type="inferred from homology"/>
<evidence type="ECO:0000313" key="3">
    <source>
        <dbReference type="EMBL" id="KAL3803562.1"/>
    </source>
</evidence>
<evidence type="ECO:0000313" key="4">
    <source>
        <dbReference type="Proteomes" id="UP001530400"/>
    </source>
</evidence>
<dbReference type="AlphaFoldDB" id="A0ABD3QT12"/>
<evidence type="ECO:0000256" key="2">
    <source>
        <dbReference type="SAM" id="MobiDB-lite"/>
    </source>
</evidence>
<keyword evidence="4" id="KW-1185">Reference proteome</keyword>
<evidence type="ECO:0000256" key="1">
    <source>
        <dbReference type="ARBA" id="ARBA00010574"/>
    </source>
</evidence>
<organism evidence="3 4">
    <name type="scientific">Cyclotella atomus</name>
    <dbReference type="NCBI Taxonomy" id="382360"/>
    <lineage>
        <taxon>Eukaryota</taxon>
        <taxon>Sar</taxon>
        <taxon>Stramenopiles</taxon>
        <taxon>Ochrophyta</taxon>
        <taxon>Bacillariophyta</taxon>
        <taxon>Coscinodiscophyceae</taxon>
        <taxon>Thalassiosirophycidae</taxon>
        <taxon>Stephanodiscales</taxon>
        <taxon>Stephanodiscaceae</taxon>
        <taxon>Cyclotella</taxon>
    </lineage>
</organism>
<accession>A0ABD3QT12</accession>
<sequence>MSFMASTLSKNGGRQSTRCAPFTSRTISAAARRMPMCTALLHHHHVYDTYCPSHTLRSRYRPREHQTPRHFSNKNTVDDEWIPPDHFAAKISSLSNQQHPAIEVGTMSSDEIDADEIEVIDLEATLNNPSNKIYLEQLTSDRGEDVVSASESPEFDIETSDSDWDELLRELRNDGEEEKLAILVEQFGLQDKLAKLEKEAKSKDEDESWDFDQSLEGLSDDELIDELIESSESLSQLEMEIFSQEMNNGLDLDNDKAIRENEAYVEFRKMVLEDYTKQKREKEEAKANTTSATDYSFYPQDWKDYDSKAAFSRDFLEEDDSWVPPFNGFVPSNKAKLDADKMTKQHEAPSADGSADDSNDIDNTVDWLQARRSRLESGQKMPSQMLTPEEAESFRHENSHIPVILYTLFTPSEISNSLSAQGGSDIHTINTSEYDSLYGVSLGCDHLMIVTGRNPSHIRVLAESVVRNLKDRKLHERGIVGALQGPEGGKDIFSNKPSRNRASRNGQINLSAKVDDDWMVVDCGNIHIHILTSSTRKCLNIESLWDLNDPNSEGSKLRRINYENEDEVDTYIAENPIPDEYAAKLMLGSNNFITSDSGRVHKITADSFQRKSYSGKWSGSKPKRSRRRR</sequence>
<dbReference type="PANTHER" id="PTHR21043">
    <property type="entry name" value="IOJAP SUPERFAMILY ORTHOLOG"/>
    <property type="match status" value="1"/>
</dbReference>
<comment type="caution">
    <text evidence="3">The sequence shown here is derived from an EMBL/GenBank/DDBJ whole genome shotgun (WGS) entry which is preliminary data.</text>
</comment>
<dbReference type="SUPFAM" id="SSF81301">
    <property type="entry name" value="Nucleotidyltransferase"/>
    <property type="match status" value="1"/>
</dbReference>
<feature type="compositionally biased region" description="Basic and acidic residues" evidence="2">
    <location>
        <begin position="337"/>
        <end position="349"/>
    </location>
</feature>
<dbReference type="Pfam" id="PF02410">
    <property type="entry name" value="RsfS"/>
    <property type="match status" value="1"/>
</dbReference>